<evidence type="ECO:0000313" key="1">
    <source>
        <dbReference type="EMBL" id="KAK9715691.1"/>
    </source>
</evidence>
<keyword evidence="2" id="KW-1185">Reference proteome</keyword>
<comment type="caution">
    <text evidence="1">The sequence shown here is derived from an EMBL/GenBank/DDBJ whole genome shotgun (WGS) entry which is preliminary data.</text>
</comment>
<organism evidence="1 2">
    <name type="scientific">Saponaria officinalis</name>
    <name type="common">Common soapwort</name>
    <name type="synonym">Lychnis saponaria</name>
    <dbReference type="NCBI Taxonomy" id="3572"/>
    <lineage>
        <taxon>Eukaryota</taxon>
        <taxon>Viridiplantae</taxon>
        <taxon>Streptophyta</taxon>
        <taxon>Embryophyta</taxon>
        <taxon>Tracheophyta</taxon>
        <taxon>Spermatophyta</taxon>
        <taxon>Magnoliopsida</taxon>
        <taxon>eudicotyledons</taxon>
        <taxon>Gunneridae</taxon>
        <taxon>Pentapetalae</taxon>
        <taxon>Caryophyllales</taxon>
        <taxon>Caryophyllaceae</taxon>
        <taxon>Caryophylleae</taxon>
        <taxon>Saponaria</taxon>
    </lineage>
</organism>
<protein>
    <submittedName>
        <fullName evidence="1">Uncharacterized protein</fullName>
    </submittedName>
</protein>
<proteinExistence type="predicted"/>
<dbReference type="Proteomes" id="UP001443914">
    <property type="component" value="Unassembled WGS sequence"/>
</dbReference>
<evidence type="ECO:0000313" key="2">
    <source>
        <dbReference type="Proteomes" id="UP001443914"/>
    </source>
</evidence>
<accession>A0AAW1KCR1</accession>
<gene>
    <name evidence="1" type="ORF">RND81_06G182600</name>
</gene>
<name>A0AAW1KCR1_SAPOF</name>
<dbReference type="EMBL" id="JBDFQZ010000006">
    <property type="protein sequence ID" value="KAK9715691.1"/>
    <property type="molecule type" value="Genomic_DNA"/>
</dbReference>
<reference evidence="1" key="1">
    <citation type="submission" date="2024-03" db="EMBL/GenBank/DDBJ databases">
        <title>WGS assembly of Saponaria officinalis var. Norfolk2.</title>
        <authorList>
            <person name="Jenkins J."/>
            <person name="Shu S."/>
            <person name="Grimwood J."/>
            <person name="Barry K."/>
            <person name="Goodstein D."/>
            <person name="Schmutz J."/>
            <person name="Leebens-Mack J."/>
            <person name="Osbourn A."/>
        </authorList>
    </citation>
    <scope>NUCLEOTIDE SEQUENCE [LARGE SCALE GENOMIC DNA]</scope>
    <source>
        <strain evidence="1">JIC</strain>
    </source>
</reference>
<sequence>MANSNLLSPLMYPPCWRPDGRNVVQNSVSTDNSDRRGTCSKSSLLSRPENLSDVRLDADILRYFADLMSSRHFSFTDSPPMFSLCIGECSIEIRSIGKCATINSITSAETGTYFRRTSLRFKPTQLWSIPCSFSNLGKVY</sequence>
<dbReference type="AlphaFoldDB" id="A0AAW1KCR1"/>